<feature type="binding site" evidence="16">
    <location>
        <begin position="393"/>
        <end position="398"/>
    </location>
    <ligand>
        <name>substrate</name>
    </ligand>
</feature>
<comment type="pathway">
    <text evidence="2 14">Glycan biosynthesis; trehalose biosynthesis.</text>
</comment>
<feature type="region of interest" description="Disordered" evidence="18">
    <location>
        <begin position="541"/>
        <end position="572"/>
    </location>
</feature>
<evidence type="ECO:0000256" key="5">
    <source>
        <dbReference type="ARBA" id="ARBA00015938"/>
    </source>
</evidence>
<evidence type="ECO:0000256" key="7">
    <source>
        <dbReference type="ARBA" id="ARBA00022801"/>
    </source>
</evidence>
<evidence type="ECO:0000259" key="19">
    <source>
        <dbReference type="SMART" id="SM00642"/>
    </source>
</evidence>
<dbReference type="OrthoDB" id="9800174at2"/>
<keyword evidence="9 14" id="KW-0326">Glycosidase</keyword>
<dbReference type="Gene3D" id="3.20.20.80">
    <property type="entry name" value="Glycosidases"/>
    <property type="match status" value="1"/>
</dbReference>
<evidence type="ECO:0000256" key="4">
    <source>
        <dbReference type="ARBA" id="ARBA00012268"/>
    </source>
</evidence>
<evidence type="ECO:0000256" key="16">
    <source>
        <dbReference type="PIRSR" id="PIRSR006337-2"/>
    </source>
</evidence>
<dbReference type="CDD" id="cd02853">
    <property type="entry name" value="E_set_MTHase_like_N"/>
    <property type="match status" value="1"/>
</dbReference>
<dbReference type="InterPro" id="IPR044901">
    <property type="entry name" value="Trehalose_TreZ_E-set_sf"/>
</dbReference>
<organism evidence="20 21">
    <name type="scientific">Enterovirga rhinocerotis</name>
    <dbReference type="NCBI Taxonomy" id="1339210"/>
    <lineage>
        <taxon>Bacteria</taxon>
        <taxon>Pseudomonadati</taxon>
        <taxon>Pseudomonadota</taxon>
        <taxon>Alphaproteobacteria</taxon>
        <taxon>Hyphomicrobiales</taxon>
        <taxon>Methylobacteriaceae</taxon>
        <taxon>Enterovirga</taxon>
    </lineage>
</organism>
<dbReference type="UniPathway" id="UPA00299"/>
<dbReference type="InterPro" id="IPR006047">
    <property type="entry name" value="GH13_cat_dom"/>
</dbReference>
<dbReference type="PANTHER" id="PTHR43651">
    <property type="entry name" value="1,4-ALPHA-GLUCAN-BRANCHING ENZYME"/>
    <property type="match status" value="1"/>
</dbReference>
<feature type="binding site" evidence="16">
    <location>
        <begin position="322"/>
        <end position="326"/>
    </location>
    <ligand>
        <name>substrate</name>
    </ligand>
</feature>
<dbReference type="EMBL" id="SNZR01000013">
    <property type="protein sequence ID" value="TDR89746.1"/>
    <property type="molecule type" value="Genomic_DNA"/>
</dbReference>
<dbReference type="PIRSF" id="PIRSF006337">
    <property type="entry name" value="Trehalose_TreZ"/>
    <property type="match status" value="1"/>
</dbReference>
<dbReference type="RefSeq" id="WP_133770599.1">
    <property type="nucleotide sequence ID" value="NZ_SNZR01000013.1"/>
</dbReference>
<dbReference type="GO" id="GO:0005737">
    <property type="term" value="C:cytoplasm"/>
    <property type="evidence" value="ECO:0007669"/>
    <property type="project" value="UniProtKB-SubCell"/>
</dbReference>
<feature type="active site" description="Proton donor" evidence="15">
    <location>
        <position position="296"/>
    </location>
</feature>
<dbReference type="EC" id="3.2.1.141" evidence="4 13"/>
<dbReference type="GO" id="GO:0033942">
    <property type="term" value="F:4-alpha-D-(1-&gt;4)-alpha-D-glucanotrehalose trehalohydrolase activity"/>
    <property type="evidence" value="ECO:0007669"/>
    <property type="project" value="UniProtKB-EC"/>
</dbReference>
<feature type="binding site" evidence="16">
    <location>
        <begin position="259"/>
        <end position="264"/>
    </location>
    <ligand>
        <name>substrate</name>
    </ligand>
</feature>
<evidence type="ECO:0000256" key="9">
    <source>
        <dbReference type="ARBA" id="ARBA00023295"/>
    </source>
</evidence>
<dbReference type="InterPro" id="IPR013783">
    <property type="entry name" value="Ig-like_fold"/>
</dbReference>
<dbReference type="InterPro" id="IPR012768">
    <property type="entry name" value="Trehalose_TreZ"/>
</dbReference>
<dbReference type="Pfam" id="PF00128">
    <property type="entry name" value="Alpha-amylase"/>
    <property type="match status" value="1"/>
</dbReference>
<protein>
    <recommendedName>
        <fullName evidence="5 13">Malto-oligosyltrehalose trehalohydrolase</fullName>
        <shortName evidence="14">MTHase</shortName>
        <ecNumber evidence="4 13">3.2.1.141</ecNumber>
    </recommendedName>
    <alternativeName>
        <fullName evidence="11 14">4-alpha-D-((1-&gt;4)-alpha-D-glucano)trehalose trehalohydrolase</fullName>
    </alternativeName>
    <alternativeName>
        <fullName evidence="10 14">Maltooligosyl trehalose trehalohydrolase</fullName>
    </alternativeName>
</protein>
<dbReference type="InterPro" id="IPR014756">
    <property type="entry name" value="Ig_E-set"/>
</dbReference>
<comment type="caution">
    <text evidence="20">The sequence shown here is derived from an EMBL/GenBank/DDBJ whole genome shotgun (WGS) entry which is preliminary data.</text>
</comment>
<comment type="subcellular location">
    <subcellularLocation>
        <location evidence="1 15">Cytoplasm</location>
    </subcellularLocation>
</comment>
<evidence type="ECO:0000313" key="20">
    <source>
        <dbReference type="EMBL" id="TDR89746.1"/>
    </source>
</evidence>
<dbReference type="Gene3D" id="2.60.40.10">
    <property type="entry name" value="Immunoglobulins"/>
    <property type="match status" value="1"/>
</dbReference>
<dbReference type="Proteomes" id="UP000295122">
    <property type="component" value="Unassembled WGS sequence"/>
</dbReference>
<dbReference type="SUPFAM" id="SSF51445">
    <property type="entry name" value="(Trans)glycosidases"/>
    <property type="match status" value="1"/>
</dbReference>
<dbReference type="CDD" id="cd11325">
    <property type="entry name" value="AmyAc_GTHase"/>
    <property type="match status" value="1"/>
</dbReference>
<evidence type="ECO:0000256" key="1">
    <source>
        <dbReference type="ARBA" id="ARBA00004496"/>
    </source>
</evidence>
<dbReference type="SUPFAM" id="SSF81296">
    <property type="entry name" value="E set domains"/>
    <property type="match status" value="1"/>
</dbReference>
<keyword evidence="8" id="KW-0119">Carbohydrate metabolism</keyword>
<evidence type="ECO:0000256" key="18">
    <source>
        <dbReference type="SAM" id="MobiDB-lite"/>
    </source>
</evidence>
<feature type="domain" description="Glycosyl hydrolase family 13 catalytic" evidence="19">
    <location>
        <begin position="89"/>
        <end position="465"/>
    </location>
</feature>
<evidence type="ECO:0000256" key="8">
    <source>
        <dbReference type="ARBA" id="ARBA00023277"/>
    </source>
</evidence>
<dbReference type="NCBIfam" id="TIGR02402">
    <property type="entry name" value="trehalose_TreZ"/>
    <property type="match status" value="1"/>
</dbReference>
<evidence type="ECO:0000256" key="6">
    <source>
        <dbReference type="ARBA" id="ARBA00022490"/>
    </source>
</evidence>
<accession>A0A4R7C047</accession>
<evidence type="ECO:0000256" key="15">
    <source>
        <dbReference type="PIRSR" id="PIRSR006337-1"/>
    </source>
</evidence>
<sequence length="638" mass="70083">MRHRHAMPFGAEMDRASTRFALWAPSADEVTLVLDGQDHAMPPAGEGWRRLVVPGVAAGARYGFRIGDLFVPDPASRFQPDDVKGASAVVDPAAFDWPDDDWRGRPWEEAVISEIHVGTATRDGTFAALAETLPDLAALGVTAIELMPIGEFHGRRNWGYDGVLPYAPDAAYGTPDDLKRLVARAHSLGLMVFLDVVYNHFGPVGNYLHGYAASFFTERHPTPWGAGLNVDGADGRPVRDFFIENALFWLDEYRMDGLRLDAVHAIRDESGEHLLGELARRARALAPDRHIHLILENEHNEAGWLERDADHAPIFHTAQWNDDIHHCWHVLLTGERDSYYASFADDPVGRLRRGLAEGFVYQGEGSLHGEGGARGTPSAHLPPAAFVNFLQNHDQVGNRAFGDRLAPDPDRLALARAALLLAPQIPMLFMGEEWGASTPFRFFVDYDDDPDLARAVREGRRREFRHFPAFADEAAAAAIPDPNAEATFAASVLDRAEASRPPHDAILADTRRLLAIRSREIVPVTRSRFLEAETLVSPLPHAEAPLRGAPQDEEGGSVQPSAQQDRGGASAPADRLVDIRWRYEAGSLRLAILPGEGSIARSVDPGERIVWHSPALRPEAGGIHLFPWTGFVTVGARA</sequence>
<feature type="site" description="Transition state stabilizer" evidence="17">
    <location>
        <position position="394"/>
    </location>
</feature>
<dbReference type="PANTHER" id="PTHR43651:SF11">
    <property type="entry name" value="MALTO-OLIGOSYLTREHALOSE TREHALOHYDROLASE"/>
    <property type="match status" value="1"/>
</dbReference>
<feature type="active site" description="Nucleophile" evidence="15">
    <location>
        <position position="261"/>
    </location>
</feature>
<evidence type="ECO:0000256" key="2">
    <source>
        <dbReference type="ARBA" id="ARBA00005199"/>
    </source>
</evidence>
<keyword evidence="21" id="KW-1185">Reference proteome</keyword>
<evidence type="ECO:0000256" key="10">
    <source>
        <dbReference type="ARBA" id="ARBA00032057"/>
    </source>
</evidence>
<dbReference type="AlphaFoldDB" id="A0A4R7C047"/>
<evidence type="ECO:0000256" key="13">
    <source>
        <dbReference type="NCBIfam" id="TIGR02402"/>
    </source>
</evidence>
<gene>
    <name evidence="20" type="ORF">EV668_2581</name>
</gene>
<keyword evidence="7 14" id="KW-0378">Hydrolase</keyword>
<dbReference type="GO" id="GO:0005992">
    <property type="term" value="P:trehalose biosynthetic process"/>
    <property type="evidence" value="ECO:0007669"/>
    <property type="project" value="UniProtKB-UniRule"/>
</dbReference>
<reference evidence="20 21" key="1">
    <citation type="submission" date="2019-03" db="EMBL/GenBank/DDBJ databases">
        <title>Genomic Encyclopedia of Type Strains, Phase IV (KMG-IV): sequencing the most valuable type-strain genomes for metagenomic binning, comparative biology and taxonomic classification.</title>
        <authorList>
            <person name="Goeker M."/>
        </authorList>
    </citation>
    <scope>NUCLEOTIDE SEQUENCE [LARGE SCALE GENOMIC DNA]</scope>
    <source>
        <strain evidence="20 21">DSM 25903</strain>
    </source>
</reference>
<evidence type="ECO:0000256" key="14">
    <source>
        <dbReference type="PIRNR" id="PIRNR006337"/>
    </source>
</evidence>
<comment type="similarity">
    <text evidence="3 14">Belongs to the glycosyl hydrolase 13 family.</text>
</comment>
<evidence type="ECO:0000256" key="12">
    <source>
        <dbReference type="ARBA" id="ARBA00034013"/>
    </source>
</evidence>
<evidence type="ECO:0000256" key="17">
    <source>
        <dbReference type="PIRSR" id="PIRSR006337-3"/>
    </source>
</evidence>
<dbReference type="InterPro" id="IPR004193">
    <property type="entry name" value="Glyco_hydro_13_N"/>
</dbReference>
<dbReference type="Pfam" id="PF02922">
    <property type="entry name" value="CBM_48"/>
    <property type="match status" value="1"/>
</dbReference>
<dbReference type="InterPro" id="IPR017853">
    <property type="entry name" value="GH"/>
</dbReference>
<evidence type="ECO:0000313" key="21">
    <source>
        <dbReference type="Proteomes" id="UP000295122"/>
    </source>
</evidence>
<dbReference type="SMART" id="SM00642">
    <property type="entry name" value="Aamy"/>
    <property type="match status" value="1"/>
</dbReference>
<name>A0A4R7C047_9HYPH</name>
<evidence type="ECO:0000256" key="11">
    <source>
        <dbReference type="ARBA" id="ARBA00033284"/>
    </source>
</evidence>
<evidence type="ECO:0000256" key="3">
    <source>
        <dbReference type="ARBA" id="ARBA00008061"/>
    </source>
</evidence>
<comment type="catalytic activity">
    <reaction evidence="12 14">
        <text>hydrolysis of (1-&gt;4)-alpha-D-glucosidic linkage in 4-alpha-D-[(1-&gt;4)-alpha-D-glucanosyl]n trehalose to yield trehalose and (1-&gt;4)-alpha-D-glucan.</text>
        <dbReference type="EC" id="3.2.1.141"/>
    </reaction>
</comment>
<proteinExistence type="inferred from homology"/>
<dbReference type="Gene3D" id="1.10.10.760">
    <property type="entry name" value="E-set domains of sugar-utilizing enzymes"/>
    <property type="match status" value="1"/>
</dbReference>
<keyword evidence="6" id="KW-0963">Cytoplasm</keyword>